<proteinExistence type="predicted"/>
<dbReference type="GO" id="GO:0046872">
    <property type="term" value="F:metal ion binding"/>
    <property type="evidence" value="ECO:0007669"/>
    <property type="project" value="UniProtKB-KW"/>
</dbReference>
<evidence type="ECO:0000259" key="4">
    <source>
        <dbReference type="SMART" id="SM00928"/>
    </source>
</evidence>
<keyword evidence="1" id="KW-0479">Metal-binding</keyword>
<dbReference type="FunFam" id="1.20.1440.230:FF:000001">
    <property type="entry name" value="Mitochondrial NADH dehydrogenase flavoprotein 1"/>
    <property type="match status" value="1"/>
</dbReference>
<dbReference type="GO" id="GO:0008137">
    <property type="term" value="F:NADH dehydrogenase (ubiquinone) activity"/>
    <property type="evidence" value="ECO:0007669"/>
    <property type="project" value="InterPro"/>
</dbReference>
<feature type="domain" description="NADH-ubiquinone oxidoreductase 51kDa subunit iron-sulphur binding" evidence="4">
    <location>
        <begin position="66"/>
        <end position="111"/>
    </location>
</feature>
<dbReference type="GO" id="GO:0051539">
    <property type="term" value="F:4 iron, 4 sulfur cluster binding"/>
    <property type="evidence" value="ECO:0007669"/>
    <property type="project" value="InterPro"/>
</dbReference>
<evidence type="ECO:0000313" key="5">
    <source>
        <dbReference type="EMBL" id="CAB5041801.1"/>
    </source>
</evidence>
<protein>
    <submittedName>
        <fullName evidence="5">Unannotated protein</fullName>
    </submittedName>
</protein>
<dbReference type="PANTHER" id="PTHR43578:SF3">
    <property type="entry name" value="NADH-QUINONE OXIDOREDUCTASE SUBUNIT F"/>
    <property type="match status" value="1"/>
</dbReference>
<evidence type="ECO:0000256" key="2">
    <source>
        <dbReference type="ARBA" id="ARBA00023004"/>
    </source>
</evidence>
<dbReference type="SUPFAM" id="SSF140490">
    <property type="entry name" value="Nqo1C-terminal domain-like"/>
    <property type="match status" value="1"/>
</dbReference>
<dbReference type="InterPro" id="IPR001949">
    <property type="entry name" value="NADH-UbQ_OxRdtase_51kDa_CS"/>
</dbReference>
<gene>
    <name evidence="5" type="ORF">UFOPK4237_01393</name>
</gene>
<dbReference type="Gene3D" id="3.10.20.600">
    <property type="match status" value="1"/>
</dbReference>
<dbReference type="AlphaFoldDB" id="A0A6J7SLA6"/>
<evidence type="ECO:0000256" key="3">
    <source>
        <dbReference type="ARBA" id="ARBA00023014"/>
    </source>
</evidence>
<sequence>MRELLGYAGGVRGDGKVKFWLPGGSSVPLLTAEHLDLPMTYEEMAAAGTMLGTGTPMIFDETVSVVKAVTRWLEFYKHESCGKCTPCREGTFWITGVLETFEHGHGKESDLELLVSACNQISGRSFCALGDAAATPFPAALKYFRDEFVAATESPVDEKFDPVASYIYAGAATR</sequence>
<dbReference type="PANTHER" id="PTHR43578">
    <property type="entry name" value="NADH-QUINONE OXIDOREDUCTASE SUBUNIT F"/>
    <property type="match status" value="1"/>
</dbReference>
<dbReference type="SMART" id="SM00928">
    <property type="entry name" value="NADH_4Fe-4S"/>
    <property type="match status" value="1"/>
</dbReference>
<organism evidence="5">
    <name type="scientific">freshwater metagenome</name>
    <dbReference type="NCBI Taxonomy" id="449393"/>
    <lineage>
        <taxon>unclassified sequences</taxon>
        <taxon>metagenomes</taxon>
        <taxon>ecological metagenomes</taxon>
    </lineage>
</organism>
<dbReference type="Pfam" id="PF10589">
    <property type="entry name" value="NADH_4Fe-4S"/>
    <property type="match status" value="1"/>
</dbReference>
<keyword evidence="2" id="KW-0408">Iron</keyword>
<dbReference type="SUPFAM" id="SSF142984">
    <property type="entry name" value="Nqo1 middle domain-like"/>
    <property type="match status" value="1"/>
</dbReference>
<dbReference type="PROSITE" id="PS00645">
    <property type="entry name" value="COMPLEX1_51K_2"/>
    <property type="match status" value="1"/>
</dbReference>
<accession>A0A6J7SLA6</accession>
<dbReference type="Gene3D" id="1.20.1440.230">
    <property type="entry name" value="NADH-ubiquinone oxidoreductase 51kDa subunit, iron-sulphur binding domain"/>
    <property type="match status" value="1"/>
</dbReference>
<evidence type="ECO:0000256" key="1">
    <source>
        <dbReference type="ARBA" id="ARBA00022723"/>
    </source>
</evidence>
<dbReference type="InterPro" id="IPR019575">
    <property type="entry name" value="Nuop51_4Fe4S-bd"/>
</dbReference>
<keyword evidence="3" id="KW-0411">Iron-sulfur</keyword>
<dbReference type="InterPro" id="IPR037207">
    <property type="entry name" value="Nuop51_4Fe4S-bd_sf"/>
</dbReference>
<reference evidence="5" key="1">
    <citation type="submission" date="2020-05" db="EMBL/GenBank/DDBJ databases">
        <authorList>
            <person name="Chiriac C."/>
            <person name="Salcher M."/>
            <person name="Ghai R."/>
            <person name="Kavagutti S V."/>
        </authorList>
    </citation>
    <scope>NUCLEOTIDE SEQUENCE</scope>
</reference>
<dbReference type="GO" id="GO:0010181">
    <property type="term" value="F:FMN binding"/>
    <property type="evidence" value="ECO:0007669"/>
    <property type="project" value="InterPro"/>
</dbReference>
<name>A0A6J7SLA6_9ZZZZ</name>
<dbReference type="EMBL" id="CAFBPZ010000115">
    <property type="protein sequence ID" value="CAB5041801.1"/>
    <property type="molecule type" value="Genomic_DNA"/>
</dbReference>